<evidence type="ECO:0008006" key="11">
    <source>
        <dbReference type="Google" id="ProtNLM"/>
    </source>
</evidence>
<sequence length="281" mass="30498">MAPALPEFKFFHLSMPAEYVAHVEINRPDKLNAFHGPMWHEMRAVFDYLSFDPGVRCVLISGAGPRAFTAGLDVKSAAISDPIQAQAADPSRKANSLRHYILELQSCVSALSSCQKPVIALMHGYAYGLAIDIGTACDIRLCAKCTRFCVKEVDIGLAADVGTLSRLPKVMGGLTSWVKEVCLSAREFDAEEAYRVGFVSKVLPNKEDVVREGLEIATTIAGKSPVAVQGTKNVLDATKGRTVEDNLSYTAVWNSAMLQSSDVERAMGAGLKKRTPTFEKL</sequence>
<dbReference type="Gene3D" id="3.90.226.10">
    <property type="entry name" value="2-enoyl-CoA Hydratase, Chain A, domain 1"/>
    <property type="match status" value="1"/>
</dbReference>
<evidence type="ECO:0000256" key="2">
    <source>
        <dbReference type="ARBA" id="ARBA00005005"/>
    </source>
</evidence>
<dbReference type="PANTHER" id="PTHR43149">
    <property type="entry name" value="ENOYL-COA HYDRATASE"/>
    <property type="match status" value="1"/>
</dbReference>
<accession>U1HFK9</accession>
<dbReference type="EMBL" id="KE721492">
    <property type="protein sequence ID" value="ERF68895.1"/>
    <property type="molecule type" value="Genomic_DNA"/>
</dbReference>
<dbReference type="AlphaFoldDB" id="U1HFK9"/>
<evidence type="ECO:0000256" key="3">
    <source>
        <dbReference type="ARBA" id="ARBA00005254"/>
    </source>
</evidence>
<dbReference type="CDD" id="cd06558">
    <property type="entry name" value="crotonase-like"/>
    <property type="match status" value="1"/>
</dbReference>
<dbReference type="RefSeq" id="XP_007805513.1">
    <property type="nucleotide sequence ID" value="XM_007807322.1"/>
</dbReference>
<dbReference type="GO" id="GO:0005777">
    <property type="term" value="C:peroxisome"/>
    <property type="evidence" value="ECO:0007669"/>
    <property type="project" value="UniProtKB-SubCell"/>
</dbReference>
<organism evidence="9 10">
    <name type="scientific">Endocarpon pusillum (strain Z07020 / HMAS-L-300199)</name>
    <name type="common">Lichen-forming fungus</name>
    <dbReference type="NCBI Taxonomy" id="1263415"/>
    <lineage>
        <taxon>Eukaryota</taxon>
        <taxon>Fungi</taxon>
        <taxon>Dikarya</taxon>
        <taxon>Ascomycota</taxon>
        <taxon>Pezizomycotina</taxon>
        <taxon>Eurotiomycetes</taxon>
        <taxon>Chaetothyriomycetidae</taxon>
        <taxon>Verrucariales</taxon>
        <taxon>Verrucariaceae</taxon>
        <taxon>Endocarpon</taxon>
    </lineage>
</organism>
<evidence type="ECO:0000313" key="10">
    <source>
        <dbReference type="Proteomes" id="UP000019373"/>
    </source>
</evidence>
<dbReference type="FunFam" id="3.90.226.10:FF:000024">
    <property type="entry name" value="Delta3,5-delta2,4-dienoyl-CoA isomerase"/>
    <property type="match status" value="1"/>
</dbReference>
<evidence type="ECO:0000256" key="4">
    <source>
        <dbReference type="ARBA" id="ARBA00022832"/>
    </source>
</evidence>
<reference evidence="10" key="1">
    <citation type="journal article" date="2014" name="BMC Genomics">
        <title>Genome characteristics reveal the impact of lichenization on lichen-forming fungus Endocarpon pusillum Hedwig (Verrucariales, Ascomycota).</title>
        <authorList>
            <person name="Wang Y.-Y."/>
            <person name="Liu B."/>
            <person name="Zhang X.-Y."/>
            <person name="Zhou Q.-M."/>
            <person name="Zhang T."/>
            <person name="Li H."/>
            <person name="Yu Y.-F."/>
            <person name="Zhang X.-L."/>
            <person name="Hao X.-Y."/>
            <person name="Wang M."/>
            <person name="Wang L."/>
            <person name="Wei J.-C."/>
        </authorList>
    </citation>
    <scope>NUCLEOTIDE SEQUENCE [LARGE SCALE GENOMIC DNA]</scope>
    <source>
        <strain evidence="10">Z07020 / HMAS-L-300199</strain>
    </source>
</reference>
<name>U1HFK9_ENDPU</name>
<dbReference type="InterPro" id="IPR045002">
    <property type="entry name" value="Ech1-like"/>
</dbReference>
<dbReference type="OMA" id="QYVAHVE"/>
<dbReference type="UniPathway" id="UPA00659"/>
<dbReference type="InterPro" id="IPR014748">
    <property type="entry name" value="Enoyl-CoA_hydra_C"/>
</dbReference>
<dbReference type="HOGENOM" id="CLU_009834_7_0_1"/>
<dbReference type="PANTHER" id="PTHR43149:SF1">
    <property type="entry name" value="DELTA(3,5)-DELTA(2,4)-DIENOYL-COA ISOMERASE, MITOCHONDRIAL"/>
    <property type="match status" value="1"/>
</dbReference>
<keyword evidence="6" id="KW-0443">Lipid metabolism</keyword>
<evidence type="ECO:0000256" key="8">
    <source>
        <dbReference type="ARBA" id="ARBA00023235"/>
    </source>
</evidence>
<dbReference type="Pfam" id="PF00378">
    <property type="entry name" value="ECH_1"/>
    <property type="match status" value="1"/>
</dbReference>
<comment type="subcellular location">
    <subcellularLocation>
        <location evidence="1">Peroxisome</location>
    </subcellularLocation>
</comment>
<dbReference type="FunFam" id="1.10.12.10:FF:000004">
    <property type="entry name" value="Delta3,5-delta2,4-dienoyl-CoA isomerase"/>
    <property type="match status" value="1"/>
</dbReference>
<dbReference type="OrthoDB" id="14970at2759"/>
<keyword evidence="8" id="KW-0413">Isomerase</keyword>
<dbReference type="Proteomes" id="UP000019373">
    <property type="component" value="Unassembled WGS sequence"/>
</dbReference>
<proteinExistence type="inferred from homology"/>
<dbReference type="GO" id="GO:0005739">
    <property type="term" value="C:mitochondrion"/>
    <property type="evidence" value="ECO:0007669"/>
    <property type="project" value="TreeGrafter"/>
</dbReference>
<evidence type="ECO:0000313" key="9">
    <source>
        <dbReference type="EMBL" id="ERF68895.1"/>
    </source>
</evidence>
<evidence type="ECO:0000256" key="5">
    <source>
        <dbReference type="ARBA" id="ARBA00022990"/>
    </source>
</evidence>
<evidence type="ECO:0000256" key="7">
    <source>
        <dbReference type="ARBA" id="ARBA00023140"/>
    </source>
</evidence>
<gene>
    <name evidence="9" type="ORF">EPUS_04547</name>
</gene>
<dbReference type="InterPro" id="IPR029045">
    <property type="entry name" value="ClpP/crotonase-like_dom_sf"/>
</dbReference>
<dbReference type="Gene3D" id="1.10.12.10">
    <property type="entry name" value="Lyase 2-enoyl-coa Hydratase, Chain A, domain 2"/>
    <property type="match status" value="1"/>
</dbReference>
<keyword evidence="4" id="KW-0276">Fatty acid metabolism</keyword>
<comment type="pathway">
    <text evidence="2">Lipid metabolism; fatty acid beta-oxidation.</text>
</comment>
<dbReference type="eggNOG" id="KOG1681">
    <property type="taxonomic scope" value="Eukaryota"/>
</dbReference>
<dbReference type="GO" id="GO:0051750">
    <property type="term" value="F:delta(3,5)-delta(2,4)-dienoyl-CoA isomerase activity"/>
    <property type="evidence" value="ECO:0007669"/>
    <property type="project" value="TreeGrafter"/>
</dbReference>
<evidence type="ECO:0000256" key="1">
    <source>
        <dbReference type="ARBA" id="ARBA00004275"/>
    </source>
</evidence>
<dbReference type="SUPFAM" id="SSF52096">
    <property type="entry name" value="ClpP/crotonase"/>
    <property type="match status" value="1"/>
</dbReference>
<dbReference type="GO" id="GO:0006635">
    <property type="term" value="P:fatty acid beta-oxidation"/>
    <property type="evidence" value="ECO:0007669"/>
    <property type="project" value="UniProtKB-UniPathway"/>
</dbReference>
<dbReference type="InterPro" id="IPR001753">
    <property type="entry name" value="Enoyl-CoA_hydra/iso"/>
</dbReference>
<keyword evidence="5" id="KW-0007">Acetylation</keyword>
<keyword evidence="10" id="KW-1185">Reference proteome</keyword>
<evidence type="ECO:0000256" key="6">
    <source>
        <dbReference type="ARBA" id="ARBA00023098"/>
    </source>
</evidence>
<comment type="similarity">
    <text evidence="3">Belongs to the enoyl-CoA hydratase/isomerase family.</text>
</comment>
<dbReference type="GeneID" id="19239502"/>
<protein>
    <recommendedName>
        <fullName evidence="11">Enoyl-CoA hydratase</fullName>
    </recommendedName>
</protein>
<keyword evidence="7" id="KW-0576">Peroxisome</keyword>